<dbReference type="SUPFAM" id="SSF52540">
    <property type="entry name" value="P-loop containing nucleoside triphosphate hydrolases"/>
    <property type="match status" value="1"/>
</dbReference>
<dbReference type="Pfam" id="PF01202">
    <property type="entry name" value="SKI"/>
    <property type="match status" value="1"/>
</dbReference>
<evidence type="ECO:0000256" key="7">
    <source>
        <dbReference type="ARBA" id="ARBA00022840"/>
    </source>
</evidence>
<keyword evidence="7 10" id="KW-0067">ATP-binding</keyword>
<dbReference type="EC" id="2.7.1.12" evidence="3 10"/>
<evidence type="ECO:0000313" key="12">
    <source>
        <dbReference type="Proteomes" id="UP000641646"/>
    </source>
</evidence>
<comment type="pathway">
    <text evidence="1">Carbohydrate acid metabolism.</text>
</comment>
<dbReference type="GO" id="GO:0005737">
    <property type="term" value="C:cytoplasm"/>
    <property type="evidence" value="ECO:0007669"/>
    <property type="project" value="TreeGrafter"/>
</dbReference>
<dbReference type="InterPro" id="IPR031322">
    <property type="entry name" value="Shikimate/glucono_kinase"/>
</dbReference>
<proteinExistence type="inferred from homology"/>
<evidence type="ECO:0000256" key="4">
    <source>
        <dbReference type="ARBA" id="ARBA00022679"/>
    </source>
</evidence>
<dbReference type="PANTHER" id="PTHR43442">
    <property type="entry name" value="GLUCONOKINASE-RELATED"/>
    <property type="match status" value="1"/>
</dbReference>
<dbReference type="Proteomes" id="UP000641646">
    <property type="component" value="Unassembled WGS sequence"/>
</dbReference>
<sequence>MVIIIMGVSGSGKSTIGEMLASALNWGFSDADSFHSPANVEKMSKGIPLNDADRIPWLLAMQRAIAQWLQEERDMVLACSALKSTYREMLDIDPDRIRLVYLKGSFELIQKRLQSRQNHFMNKDLLQSQFDTLEEPKSAIIVDASQPPETLLQQIITNLGVCK</sequence>
<evidence type="ECO:0000256" key="6">
    <source>
        <dbReference type="ARBA" id="ARBA00022777"/>
    </source>
</evidence>
<name>A0A926VEI6_9CYAN</name>
<dbReference type="CDD" id="cd02021">
    <property type="entry name" value="GntK"/>
    <property type="match status" value="1"/>
</dbReference>
<evidence type="ECO:0000256" key="1">
    <source>
        <dbReference type="ARBA" id="ARBA00004761"/>
    </source>
</evidence>
<evidence type="ECO:0000256" key="8">
    <source>
        <dbReference type="ARBA" id="ARBA00023064"/>
    </source>
</evidence>
<evidence type="ECO:0000256" key="2">
    <source>
        <dbReference type="ARBA" id="ARBA00008420"/>
    </source>
</evidence>
<organism evidence="11 12">
    <name type="scientific">Aerosakkonema funiforme FACHB-1375</name>
    <dbReference type="NCBI Taxonomy" id="2949571"/>
    <lineage>
        <taxon>Bacteria</taxon>
        <taxon>Bacillati</taxon>
        <taxon>Cyanobacteriota</taxon>
        <taxon>Cyanophyceae</taxon>
        <taxon>Oscillatoriophycideae</taxon>
        <taxon>Aerosakkonematales</taxon>
        <taxon>Aerosakkonemataceae</taxon>
        <taxon>Aerosakkonema</taxon>
    </lineage>
</organism>
<dbReference type="RefSeq" id="WP_190465311.1">
    <property type="nucleotide sequence ID" value="NZ_JACJPW010000037.1"/>
</dbReference>
<dbReference type="GO" id="GO:0005524">
    <property type="term" value="F:ATP binding"/>
    <property type="evidence" value="ECO:0007669"/>
    <property type="project" value="UniProtKB-KW"/>
</dbReference>
<dbReference type="PRINTS" id="PR01100">
    <property type="entry name" value="SHIKIMTKNASE"/>
</dbReference>
<dbReference type="PANTHER" id="PTHR43442:SF3">
    <property type="entry name" value="GLUCONOKINASE-RELATED"/>
    <property type="match status" value="1"/>
</dbReference>
<comment type="catalytic activity">
    <reaction evidence="9 10">
        <text>D-gluconate + ATP = 6-phospho-D-gluconate + ADP + H(+)</text>
        <dbReference type="Rhea" id="RHEA:19433"/>
        <dbReference type="ChEBI" id="CHEBI:15378"/>
        <dbReference type="ChEBI" id="CHEBI:18391"/>
        <dbReference type="ChEBI" id="CHEBI:30616"/>
        <dbReference type="ChEBI" id="CHEBI:58759"/>
        <dbReference type="ChEBI" id="CHEBI:456216"/>
        <dbReference type="EC" id="2.7.1.12"/>
    </reaction>
</comment>
<protein>
    <recommendedName>
        <fullName evidence="3 10">Gluconokinase</fullName>
        <ecNumber evidence="3 10">2.7.1.12</ecNumber>
    </recommendedName>
</protein>
<keyword evidence="8" id="KW-0311">Gluconate utilization</keyword>
<dbReference type="InterPro" id="IPR006001">
    <property type="entry name" value="Therm_gnt_kin"/>
</dbReference>
<evidence type="ECO:0000313" key="11">
    <source>
        <dbReference type="EMBL" id="MBD2182461.1"/>
    </source>
</evidence>
<dbReference type="NCBIfam" id="TIGR01313">
    <property type="entry name" value="therm_gnt_kin"/>
    <property type="match status" value="1"/>
</dbReference>
<dbReference type="GO" id="GO:0046316">
    <property type="term" value="F:gluconokinase activity"/>
    <property type="evidence" value="ECO:0007669"/>
    <property type="project" value="UniProtKB-EC"/>
</dbReference>
<comment type="similarity">
    <text evidence="2 10">Belongs to the gluconokinase GntK/GntV family.</text>
</comment>
<gene>
    <name evidence="11" type="ORF">H6G03_15375</name>
</gene>
<reference evidence="11" key="2">
    <citation type="submission" date="2020-08" db="EMBL/GenBank/DDBJ databases">
        <authorList>
            <person name="Chen M."/>
            <person name="Teng W."/>
            <person name="Zhao L."/>
            <person name="Hu C."/>
            <person name="Zhou Y."/>
            <person name="Han B."/>
            <person name="Song L."/>
            <person name="Shu W."/>
        </authorList>
    </citation>
    <scope>NUCLEOTIDE SEQUENCE</scope>
    <source>
        <strain evidence="11">FACHB-1375</strain>
    </source>
</reference>
<comment type="caution">
    <text evidence="11">The sequence shown here is derived from an EMBL/GenBank/DDBJ whole genome shotgun (WGS) entry which is preliminary data.</text>
</comment>
<keyword evidence="12" id="KW-1185">Reference proteome</keyword>
<dbReference type="EMBL" id="JACJPW010000037">
    <property type="protein sequence ID" value="MBD2182461.1"/>
    <property type="molecule type" value="Genomic_DNA"/>
</dbReference>
<keyword evidence="5 10" id="KW-0547">Nucleotide-binding</keyword>
<evidence type="ECO:0000256" key="3">
    <source>
        <dbReference type="ARBA" id="ARBA00012054"/>
    </source>
</evidence>
<evidence type="ECO:0000256" key="5">
    <source>
        <dbReference type="ARBA" id="ARBA00022741"/>
    </source>
</evidence>
<reference evidence="11" key="1">
    <citation type="journal article" date="2015" name="ISME J.">
        <title>Draft Genome Sequence of Streptomyces incarnatus NRRL8089, which Produces the Nucleoside Antibiotic Sinefungin.</title>
        <authorList>
            <person name="Oshima K."/>
            <person name="Hattori M."/>
            <person name="Shimizu H."/>
            <person name="Fukuda K."/>
            <person name="Nemoto M."/>
            <person name="Inagaki K."/>
            <person name="Tamura T."/>
        </authorList>
    </citation>
    <scope>NUCLEOTIDE SEQUENCE</scope>
    <source>
        <strain evidence="11">FACHB-1375</strain>
    </source>
</reference>
<dbReference type="FunFam" id="3.40.50.300:FF:000522">
    <property type="entry name" value="Gluconokinase"/>
    <property type="match status" value="1"/>
</dbReference>
<dbReference type="AlphaFoldDB" id="A0A926VEI6"/>
<keyword evidence="4 10" id="KW-0808">Transferase</keyword>
<accession>A0A926VEI6</accession>
<evidence type="ECO:0000256" key="10">
    <source>
        <dbReference type="RuleBase" id="RU363066"/>
    </source>
</evidence>
<keyword evidence="6 10" id="KW-0418">Kinase</keyword>
<dbReference type="GO" id="GO:0019521">
    <property type="term" value="P:D-gluconate metabolic process"/>
    <property type="evidence" value="ECO:0007669"/>
    <property type="project" value="UniProtKB-KW"/>
</dbReference>
<dbReference type="InterPro" id="IPR027417">
    <property type="entry name" value="P-loop_NTPase"/>
</dbReference>
<evidence type="ECO:0000256" key="9">
    <source>
        <dbReference type="ARBA" id="ARBA00048090"/>
    </source>
</evidence>
<dbReference type="Gene3D" id="3.40.50.300">
    <property type="entry name" value="P-loop containing nucleotide triphosphate hydrolases"/>
    <property type="match status" value="1"/>
</dbReference>